<evidence type="ECO:0000256" key="5">
    <source>
        <dbReference type="ARBA" id="ARBA00022989"/>
    </source>
</evidence>
<dbReference type="Gene3D" id="1.10.3720.10">
    <property type="entry name" value="MetI-like"/>
    <property type="match status" value="1"/>
</dbReference>
<dbReference type="RefSeq" id="WP_173063399.1">
    <property type="nucleotide sequence ID" value="NZ_BAABGO010000010.1"/>
</dbReference>
<keyword evidence="4 7" id="KW-0812">Transmembrane</keyword>
<keyword evidence="3" id="KW-1003">Cell membrane</keyword>
<name>A0A6V8KL01_9ACTN</name>
<evidence type="ECO:0000259" key="8">
    <source>
        <dbReference type="PROSITE" id="PS50928"/>
    </source>
</evidence>
<feature type="transmembrane region" description="Helical" evidence="7">
    <location>
        <begin position="95"/>
        <end position="116"/>
    </location>
</feature>
<feature type="transmembrane region" description="Helical" evidence="7">
    <location>
        <begin position="128"/>
        <end position="149"/>
    </location>
</feature>
<keyword evidence="10" id="KW-1185">Reference proteome</keyword>
<feature type="transmembrane region" description="Helical" evidence="7">
    <location>
        <begin position="222"/>
        <end position="244"/>
    </location>
</feature>
<evidence type="ECO:0000256" key="7">
    <source>
        <dbReference type="RuleBase" id="RU363032"/>
    </source>
</evidence>
<evidence type="ECO:0000313" key="10">
    <source>
        <dbReference type="Proteomes" id="UP000482800"/>
    </source>
</evidence>
<feature type="transmembrane region" description="Helical" evidence="7">
    <location>
        <begin position="287"/>
        <end position="306"/>
    </location>
</feature>
<dbReference type="InterPro" id="IPR051393">
    <property type="entry name" value="ABC_transporter_permease"/>
</dbReference>
<reference evidence="9 10" key="1">
    <citation type="submission" date="2020-03" db="EMBL/GenBank/DDBJ databases">
        <title>Whole genome shotgun sequence of Phytohabitans houttuyneae NBRC 108639.</title>
        <authorList>
            <person name="Komaki H."/>
            <person name="Tamura T."/>
        </authorList>
    </citation>
    <scope>NUCLEOTIDE SEQUENCE [LARGE SCALE GENOMIC DNA]</scope>
    <source>
        <strain evidence="9 10">NBRC 108639</strain>
    </source>
</reference>
<feature type="transmembrane region" description="Helical" evidence="7">
    <location>
        <begin position="32"/>
        <end position="58"/>
    </location>
</feature>
<sequence>MVPSTLEAPRTRTGSARSLRTHRWRRTAGRAATGWAFAGPGTLLVVGLSIFPAVWAFLISRTRWNGIAPARDLGWGNYQRMVEDPELWESVRHTLLLTALFVPSSIAFGLVVAIALSQPIRLIRFYRTCIFVPFVASAAATGILAGYVFNPQFGSANELLRRLGLPAQQFLEDPRQVLVVICLIALWGQVGFVAVIYLAALQDIPKDLVEAATVDGASRWQVFWHVTVPALRPVTVFTGVWQTITVLQLFDLVFTTTRGGPLNASQTVVYYVYELAFQTQRYGYGSAVAYGLFAFTMLLTVAMILYSRRAKVEAF</sequence>
<keyword evidence="5 7" id="KW-1133">Transmembrane helix</keyword>
<comment type="similarity">
    <text evidence="7">Belongs to the binding-protein-dependent transport system permease family.</text>
</comment>
<dbReference type="InterPro" id="IPR035906">
    <property type="entry name" value="MetI-like_sf"/>
</dbReference>
<dbReference type="InterPro" id="IPR000515">
    <property type="entry name" value="MetI-like"/>
</dbReference>
<dbReference type="CDD" id="cd06261">
    <property type="entry name" value="TM_PBP2"/>
    <property type="match status" value="1"/>
</dbReference>
<proteinExistence type="inferred from homology"/>
<dbReference type="PROSITE" id="PS50928">
    <property type="entry name" value="ABC_TM1"/>
    <property type="match status" value="1"/>
</dbReference>
<accession>A0A6V8KL01</accession>
<dbReference type="Proteomes" id="UP000482800">
    <property type="component" value="Unassembled WGS sequence"/>
</dbReference>
<dbReference type="EMBL" id="BLPF01000002">
    <property type="protein sequence ID" value="GFJ82636.1"/>
    <property type="molecule type" value="Genomic_DNA"/>
</dbReference>
<feature type="transmembrane region" description="Helical" evidence="7">
    <location>
        <begin position="177"/>
        <end position="201"/>
    </location>
</feature>
<comment type="caution">
    <text evidence="9">The sequence shown here is derived from an EMBL/GenBank/DDBJ whole genome shotgun (WGS) entry which is preliminary data.</text>
</comment>
<dbReference type="SUPFAM" id="SSF161098">
    <property type="entry name" value="MetI-like"/>
    <property type="match status" value="1"/>
</dbReference>
<protein>
    <submittedName>
        <fullName evidence="9">ABC transporter permease</fullName>
    </submittedName>
</protein>
<keyword evidence="2 7" id="KW-0813">Transport</keyword>
<evidence type="ECO:0000256" key="2">
    <source>
        <dbReference type="ARBA" id="ARBA00022448"/>
    </source>
</evidence>
<dbReference type="Pfam" id="PF00528">
    <property type="entry name" value="BPD_transp_1"/>
    <property type="match status" value="1"/>
</dbReference>
<dbReference type="AlphaFoldDB" id="A0A6V8KL01"/>
<evidence type="ECO:0000256" key="1">
    <source>
        <dbReference type="ARBA" id="ARBA00004651"/>
    </source>
</evidence>
<evidence type="ECO:0000256" key="4">
    <source>
        <dbReference type="ARBA" id="ARBA00022692"/>
    </source>
</evidence>
<organism evidence="9 10">
    <name type="scientific">Phytohabitans houttuyneae</name>
    <dbReference type="NCBI Taxonomy" id="1076126"/>
    <lineage>
        <taxon>Bacteria</taxon>
        <taxon>Bacillati</taxon>
        <taxon>Actinomycetota</taxon>
        <taxon>Actinomycetes</taxon>
        <taxon>Micromonosporales</taxon>
        <taxon>Micromonosporaceae</taxon>
    </lineage>
</organism>
<dbReference type="PANTHER" id="PTHR30193:SF37">
    <property type="entry name" value="INNER MEMBRANE ABC TRANSPORTER PERMEASE PROTEIN YCJO"/>
    <property type="match status" value="1"/>
</dbReference>
<evidence type="ECO:0000313" key="9">
    <source>
        <dbReference type="EMBL" id="GFJ82636.1"/>
    </source>
</evidence>
<evidence type="ECO:0000256" key="3">
    <source>
        <dbReference type="ARBA" id="ARBA00022475"/>
    </source>
</evidence>
<dbReference type="PANTHER" id="PTHR30193">
    <property type="entry name" value="ABC TRANSPORTER PERMEASE PROTEIN"/>
    <property type="match status" value="1"/>
</dbReference>
<evidence type="ECO:0000256" key="6">
    <source>
        <dbReference type="ARBA" id="ARBA00023136"/>
    </source>
</evidence>
<feature type="domain" description="ABC transmembrane type-1" evidence="8">
    <location>
        <begin position="91"/>
        <end position="305"/>
    </location>
</feature>
<comment type="subcellular location">
    <subcellularLocation>
        <location evidence="1 7">Cell membrane</location>
        <topology evidence="1 7">Multi-pass membrane protein</topology>
    </subcellularLocation>
</comment>
<dbReference type="GO" id="GO:0055085">
    <property type="term" value="P:transmembrane transport"/>
    <property type="evidence" value="ECO:0007669"/>
    <property type="project" value="InterPro"/>
</dbReference>
<keyword evidence="6 7" id="KW-0472">Membrane</keyword>
<reference evidence="9 10" key="2">
    <citation type="submission" date="2020-03" db="EMBL/GenBank/DDBJ databases">
        <authorList>
            <person name="Ichikawa N."/>
            <person name="Kimura A."/>
            <person name="Kitahashi Y."/>
            <person name="Uohara A."/>
        </authorList>
    </citation>
    <scope>NUCLEOTIDE SEQUENCE [LARGE SCALE GENOMIC DNA]</scope>
    <source>
        <strain evidence="9 10">NBRC 108639</strain>
    </source>
</reference>
<dbReference type="GO" id="GO:0005886">
    <property type="term" value="C:plasma membrane"/>
    <property type="evidence" value="ECO:0007669"/>
    <property type="project" value="UniProtKB-SubCell"/>
</dbReference>
<gene>
    <name evidence="9" type="ORF">Phou_068160</name>
</gene>